<evidence type="ECO:0000256" key="3">
    <source>
        <dbReference type="PROSITE-ProRule" id="PRU00317"/>
    </source>
</evidence>
<reference evidence="5" key="1">
    <citation type="submission" date="2024-02" db="EMBL/GenBank/DDBJ databases">
        <authorList>
            <consortium name="ELIXIR-Norway"/>
            <consortium name="Elixir Norway"/>
        </authorList>
    </citation>
    <scope>NUCLEOTIDE SEQUENCE</scope>
</reference>
<dbReference type="InterPro" id="IPR033133">
    <property type="entry name" value="PUM-HD"/>
</dbReference>
<dbReference type="InterPro" id="IPR016024">
    <property type="entry name" value="ARM-type_fold"/>
</dbReference>
<accession>A0ABP0V7Y8</accession>
<feature type="domain" description="PUM-HD" evidence="4">
    <location>
        <begin position="1"/>
        <end position="119"/>
    </location>
</feature>
<sequence>MICQRVLEHCRVELKQQGIMEEILHSTCILAQDQYGNYVVQHVLEHGQDHERKEIITKLAGQIVQMSQHKFASNVVEKCLEFGGPAVRQILINEMLGHTDENKPLQVGCFYIIYEVGQK</sequence>
<evidence type="ECO:0000313" key="5">
    <source>
        <dbReference type="EMBL" id="CAK9237062.1"/>
    </source>
</evidence>
<dbReference type="Gene3D" id="1.25.10.10">
    <property type="entry name" value="Leucine-rich Repeat Variant"/>
    <property type="match status" value="1"/>
</dbReference>
<protein>
    <recommendedName>
        <fullName evidence="4">PUM-HD domain-containing protein</fullName>
    </recommendedName>
</protein>
<dbReference type="InterPro" id="IPR011989">
    <property type="entry name" value="ARM-like"/>
</dbReference>
<proteinExistence type="predicted"/>
<dbReference type="PANTHER" id="PTHR12537">
    <property type="entry name" value="RNA BINDING PROTEIN PUMILIO-RELATED"/>
    <property type="match status" value="1"/>
</dbReference>
<keyword evidence="2" id="KW-0810">Translation regulation</keyword>
<keyword evidence="1" id="KW-0677">Repeat</keyword>
<feature type="repeat" description="Pumilio" evidence="3">
    <location>
        <begin position="22"/>
        <end position="57"/>
    </location>
</feature>
<evidence type="ECO:0000256" key="1">
    <source>
        <dbReference type="ARBA" id="ARBA00022737"/>
    </source>
</evidence>
<dbReference type="Pfam" id="PF00806">
    <property type="entry name" value="PUF"/>
    <property type="match status" value="3"/>
</dbReference>
<evidence type="ECO:0000259" key="4">
    <source>
        <dbReference type="PROSITE" id="PS50303"/>
    </source>
</evidence>
<dbReference type="SUPFAM" id="SSF48371">
    <property type="entry name" value="ARM repeat"/>
    <property type="match status" value="1"/>
</dbReference>
<dbReference type="PANTHER" id="PTHR12537:SF12">
    <property type="entry name" value="MATERNAL PROTEIN PUMILIO"/>
    <property type="match status" value="1"/>
</dbReference>
<dbReference type="PROSITE" id="PS50302">
    <property type="entry name" value="PUM"/>
    <property type="match status" value="2"/>
</dbReference>
<feature type="repeat" description="Pumilio" evidence="3">
    <location>
        <begin position="58"/>
        <end position="93"/>
    </location>
</feature>
<dbReference type="EMBL" id="OZ019901">
    <property type="protein sequence ID" value="CAK9237062.1"/>
    <property type="molecule type" value="Genomic_DNA"/>
</dbReference>
<organism evidence="5 6">
    <name type="scientific">Sphagnum troendelagicum</name>
    <dbReference type="NCBI Taxonomy" id="128251"/>
    <lineage>
        <taxon>Eukaryota</taxon>
        <taxon>Viridiplantae</taxon>
        <taxon>Streptophyta</taxon>
        <taxon>Embryophyta</taxon>
        <taxon>Bryophyta</taxon>
        <taxon>Sphagnophytina</taxon>
        <taxon>Sphagnopsida</taxon>
        <taxon>Sphagnales</taxon>
        <taxon>Sphagnaceae</taxon>
        <taxon>Sphagnum</taxon>
    </lineage>
</organism>
<name>A0ABP0V7Y8_9BRYO</name>
<dbReference type="InterPro" id="IPR001313">
    <property type="entry name" value="Pumilio_RNA-bd_rpt"/>
</dbReference>
<evidence type="ECO:0000313" key="6">
    <source>
        <dbReference type="Proteomes" id="UP001497512"/>
    </source>
</evidence>
<gene>
    <name evidence="5" type="ORF">CSSPTR1EN2_LOCUS23462</name>
</gene>
<dbReference type="PROSITE" id="PS50303">
    <property type="entry name" value="PUM_HD"/>
    <property type="match status" value="1"/>
</dbReference>
<evidence type="ECO:0000256" key="2">
    <source>
        <dbReference type="ARBA" id="ARBA00022845"/>
    </source>
</evidence>
<keyword evidence="6" id="KW-1185">Reference proteome</keyword>
<dbReference type="SMART" id="SM00025">
    <property type="entry name" value="Pumilio"/>
    <property type="match status" value="2"/>
</dbReference>
<dbReference type="Proteomes" id="UP001497512">
    <property type="component" value="Chromosome 9"/>
</dbReference>